<reference evidence="2 3" key="1">
    <citation type="journal article" date="2023" name="G3 (Bethesda)">
        <title>A chromosome-length genome assembly and annotation of blackberry (Rubus argutus, cv. 'Hillquist').</title>
        <authorList>
            <person name="Bruna T."/>
            <person name="Aryal R."/>
            <person name="Dudchenko O."/>
            <person name="Sargent D.J."/>
            <person name="Mead D."/>
            <person name="Buti M."/>
            <person name="Cavallini A."/>
            <person name="Hytonen T."/>
            <person name="Andres J."/>
            <person name="Pham M."/>
            <person name="Weisz D."/>
            <person name="Mascagni F."/>
            <person name="Usai G."/>
            <person name="Natali L."/>
            <person name="Bassil N."/>
            <person name="Fernandez G.E."/>
            <person name="Lomsadze A."/>
            <person name="Armour M."/>
            <person name="Olukolu B."/>
            <person name="Poorten T."/>
            <person name="Britton C."/>
            <person name="Davik J."/>
            <person name="Ashrafi H."/>
            <person name="Aiden E.L."/>
            <person name="Borodovsky M."/>
            <person name="Worthington M."/>
        </authorList>
    </citation>
    <scope>NUCLEOTIDE SEQUENCE [LARGE SCALE GENOMIC DNA]</scope>
    <source>
        <strain evidence="2">PI 553951</strain>
    </source>
</reference>
<evidence type="ECO:0000313" key="2">
    <source>
        <dbReference type="EMBL" id="KAK9929166.1"/>
    </source>
</evidence>
<dbReference type="AlphaFoldDB" id="A0AAW1WYU5"/>
<name>A0AAW1WYU5_RUBAR</name>
<protein>
    <submittedName>
        <fullName evidence="2">Uncharacterized protein</fullName>
    </submittedName>
</protein>
<sequence>MKRCGELPFAIQAIGDYLPRRVIVLWSGPRPQTTPEARASIKATVAPSISTRARAQLFFRPPSPTRILASDAVVSPTTSSLAFLHYREPRSGHLIIITPSEAVSPFSSRIFPDPSTTSLHLSPSLPSSLHKIRAHRHRRAPSSHGHPDRRNLQRLGSQAAADDSIRPDFVALAGGEKIGDAGQFKEAIPAAVDRR</sequence>
<comment type="caution">
    <text evidence="2">The sequence shown here is derived from an EMBL/GenBank/DDBJ whole genome shotgun (WGS) entry which is preliminary data.</text>
</comment>
<feature type="compositionally biased region" description="Basic residues" evidence="1">
    <location>
        <begin position="130"/>
        <end position="141"/>
    </location>
</feature>
<dbReference type="Proteomes" id="UP001457282">
    <property type="component" value="Unassembled WGS sequence"/>
</dbReference>
<organism evidence="2 3">
    <name type="scientific">Rubus argutus</name>
    <name type="common">Southern blackberry</name>
    <dbReference type="NCBI Taxonomy" id="59490"/>
    <lineage>
        <taxon>Eukaryota</taxon>
        <taxon>Viridiplantae</taxon>
        <taxon>Streptophyta</taxon>
        <taxon>Embryophyta</taxon>
        <taxon>Tracheophyta</taxon>
        <taxon>Spermatophyta</taxon>
        <taxon>Magnoliopsida</taxon>
        <taxon>eudicotyledons</taxon>
        <taxon>Gunneridae</taxon>
        <taxon>Pentapetalae</taxon>
        <taxon>rosids</taxon>
        <taxon>fabids</taxon>
        <taxon>Rosales</taxon>
        <taxon>Rosaceae</taxon>
        <taxon>Rosoideae</taxon>
        <taxon>Rosoideae incertae sedis</taxon>
        <taxon>Rubus</taxon>
    </lineage>
</organism>
<dbReference type="EMBL" id="JBEDUW010000005">
    <property type="protein sequence ID" value="KAK9929166.1"/>
    <property type="molecule type" value="Genomic_DNA"/>
</dbReference>
<evidence type="ECO:0000313" key="3">
    <source>
        <dbReference type="Proteomes" id="UP001457282"/>
    </source>
</evidence>
<gene>
    <name evidence="2" type="ORF">M0R45_026272</name>
</gene>
<feature type="region of interest" description="Disordered" evidence="1">
    <location>
        <begin position="116"/>
        <end position="161"/>
    </location>
</feature>
<evidence type="ECO:0000256" key="1">
    <source>
        <dbReference type="SAM" id="MobiDB-lite"/>
    </source>
</evidence>
<accession>A0AAW1WYU5</accession>
<feature type="compositionally biased region" description="Low complexity" evidence="1">
    <location>
        <begin position="116"/>
        <end position="129"/>
    </location>
</feature>
<keyword evidence="3" id="KW-1185">Reference proteome</keyword>
<proteinExistence type="predicted"/>